<keyword evidence="1" id="KW-1133">Transmembrane helix</keyword>
<sequence length="85" mass="10024">MMKNLMETMFRNQEDSMKMKVWSIILLIGFALLSVLVFVSKISFNNIMIYLIAFAAYIGFSFMFINSLMEKHSVMQSKKRMNRHS</sequence>
<feature type="transmembrane region" description="Helical" evidence="1">
    <location>
        <begin position="21"/>
        <end position="41"/>
    </location>
</feature>
<name>A0A1I0PZY7_9FLAO</name>
<dbReference type="Proteomes" id="UP000199469">
    <property type="component" value="Unassembled WGS sequence"/>
</dbReference>
<gene>
    <name evidence="2" type="ORF">SAMN05421841_1563</name>
</gene>
<proteinExistence type="predicted"/>
<organism evidence="2 3">
    <name type="scientific">Chryseobacterium wanjuense</name>
    <dbReference type="NCBI Taxonomy" id="356305"/>
    <lineage>
        <taxon>Bacteria</taxon>
        <taxon>Pseudomonadati</taxon>
        <taxon>Bacteroidota</taxon>
        <taxon>Flavobacteriia</taxon>
        <taxon>Flavobacteriales</taxon>
        <taxon>Weeksellaceae</taxon>
        <taxon>Chryseobacterium group</taxon>
        <taxon>Chryseobacterium</taxon>
    </lineage>
</organism>
<dbReference type="RefSeq" id="WP_139176772.1">
    <property type="nucleotide sequence ID" value="NZ_FOIU01000001.1"/>
</dbReference>
<keyword evidence="1" id="KW-0472">Membrane</keyword>
<keyword evidence="1" id="KW-0812">Transmembrane</keyword>
<accession>A0A1I0PZY7</accession>
<dbReference type="OrthoDB" id="1273951at2"/>
<dbReference type="AlphaFoldDB" id="A0A1I0PZY7"/>
<evidence type="ECO:0000313" key="3">
    <source>
        <dbReference type="Proteomes" id="UP000199469"/>
    </source>
</evidence>
<reference evidence="3" key="1">
    <citation type="submission" date="2016-10" db="EMBL/GenBank/DDBJ databases">
        <authorList>
            <person name="Varghese N."/>
            <person name="Submissions S."/>
        </authorList>
    </citation>
    <scope>NUCLEOTIDE SEQUENCE [LARGE SCALE GENOMIC DNA]</scope>
    <source>
        <strain evidence="3">DSM 17724</strain>
    </source>
</reference>
<keyword evidence="3" id="KW-1185">Reference proteome</keyword>
<feature type="transmembrane region" description="Helical" evidence="1">
    <location>
        <begin position="47"/>
        <end position="69"/>
    </location>
</feature>
<evidence type="ECO:0000256" key="1">
    <source>
        <dbReference type="SAM" id="Phobius"/>
    </source>
</evidence>
<dbReference type="EMBL" id="FOIU01000001">
    <property type="protein sequence ID" value="SEW20270.1"/>
    <property type="molecule type" value="Genomic_DNA"/>
</dbReference>
<evidence type="ECO:0000313" key="2">
    <source>
        <dbReference type="EMBL" id="SEW20270.1"/>
    </source>
</evidence>
<protein>
    <submittedName>
        <fullName evidence="2">Uncharacterized protein</fullName>
    </submittedName>
</protein>